<dbReference type="InterPro" id="IPR004095">
    <property type="entry name" value="TGS"/>
</dbReference>
<dbReference type="InterPro" id="IPR045865">
    <property type="entry name" value="ACT-like_dom_sf"/>
</dbReference>
<dbReference type="PROSITE" id="PS51831">
    <property type="entry name" value="HD"/>
    <property type="match status" value="1"/>
</dbReference>
<evidence type="ECO:0000256" key="4">
    <source>
        <dbReference type="ARBA" id="ARBA00047968"/>
    </source>
</evidence>
<dbReference type="InterPro" id="IPR006674">
    <property type="entry name" value="HD_domain"/>
</dbReference>
<evidence type="ECO:0000256" key="3">
    <source>
        <dbReference type="ARBA" id="ARBA00024387"/>
    </source>
</evidence>
<keyword evidence="1" id="KW-0378">Hydrolase</keyword>
<dbReference type="CDD" id="cd05399">
    <property type="entry name" value="NT_Rel-Spo_like"/>
    <property type="match status" value="1"/>
</dbReference>
<dbReference type="SMART" id="SM00471">
    <property type="entry name" value="HDc"/>
    <property type="match status" value="1"/>
</dbReference>
<dbReference type="GO" id="GO:0015969">
    <property type="term" value="P:guanosine tetraphosphate metabolic process"/>
    <property type="evidence" value="ECO:0007669"/>
    <property type="project" value="InterPro"/>
</dbReference>
<feature type="domain" description="TGS" evidence="8">
    <location>
        <begin position="389"/>
        <end position="450"/>
    </location>
</feature>
<evidence type="ECO:0000259" key="8">
    <source>
        <dbReference type="PROSITE" id="PS51880"/>
    </source>
</evidence>
<dbReference type="GO" id="GO:0015949">
    <property type="term" value="P:nucleobase-containing small molecule interconversion"/>
    <property type="evidence" value="ECO:0007669"/>
    <property type="project" value="UniProtKB-ARBA"/>
</dbReference>
<name>A0A937LC44_9GAMM</name>
<dbReference type="Pfam" id="PF19296">
    <property type="entry name" value="RelA_AH_RIS"/>
    <property type="match status" value="1"/>
</dbReference>
<comment type="caution">
    <text evidence="9">The sequence shown here is derived from an EMBL/GenBank/DDBJ whole genome shotgun (WGS) entry which is preliminary data.</text>
</comment>
<evidence type="ECO:0000256" key="5">
    <source>
        <dbReference type="RuleBase" id="RU003847"/>
    </source>
</evidence>
<comment type="catalytic activity">
    <reaction evidence="4">
        <text>guanosine 3',5'-bis(diphosphate) + H2O = GDP + diphosphate + H(+)</text>
        <dbReference type="Rhea" id="RHEA:14253"/>
        <dbReference type="ChEBI" id="CHEBI:15377"/>
        <dbReference type="ChEBI" id="CHEBI:15378"/>
        <dbReference type="ChEBI" id="CHEBI:33019"/>
        <dbReference type="ChEBI" id="CHEBI:58189"/>
        <dbReference type="ChEBI" id="CHEBI:77828"/>
        <dbReference type="EC" id="3.1.7.2"/>
    </reaction>
</comment>
<dbReference type="InterPro" id="IPR004811">
    <property type="entry name" value="RelA/Spo_fam"/>
</dbReference>
<evidence type="ECO:0000256" key="2">
    <source>
        <dbReference type="ARBA" id="ARBA00024329"/>
    </source>
</evidence>
<dbReference type="Gene3D" id="3.30.70.260">
    <property type="match status" value="1"/>
</dbReference>
<dbReference type="AlphaFoldDB" id="A0A937LC44"/>
<dbReference type="InterPro" id="IPR012676">
    <property type="entry name" value="TGS-like"/>
</dbReference>
<feature type="domain" description="ACT" evidence="6">
    <location>
        <begin position="632"/>
        <end position="706"/>
    </location>
</feature>
<dbReference type="Pfam" id="PF13328">
    <property type="entry name" value="HD_4"/>
    <property type="match status" value="1"/>
</dbReference>
<dbReference type="NCBIfam" id="TIGR00691">
    <property type="entry name" value="spoT_relA"/>
    <property type="match status" value="1"/>
</dbReference>
<protein>
    <recommendedName>
        <fullName evidence="3">guanosine-3',5'-bis(diphosphate) 3'-diphosphatase</fullName>
        <ecNumber evidence="3">3.1.7.2</ecNumber>
    </recommendedName>
</protein>
<reference evidence="9" key="1">
    <citation type="submission" date="2020-10" db="EMBL/GenBank/DDBJ databases">
        <title>Microbiome of the Black Sea water column analyzed by genome centric metagenomics.</title>
        <authorList>
            <person name="Cabello-Yeves P.J."/>
            <person name="Callieri C."/>
            <person name="Picazo A."/>
            <person name="Mehrshad M."/>
            <person name="Haro-Moreno J.M."/>
            <person name="Roda-Garcia J."/>
            <person name="Dzembekova N."/>
            <person name="Slabakova V."/>
            <person name="Slabakova N."/>
            <person name="Moncheva S."/>
            <person name="Rodriguez-Valera F."/>
        </authorList>
    </citation>
    <scope>NUCLEOTIDE SEQUENCE</scope>
    <source>
        <strain evidence="9">BS307-5m-G49</strain>
    </source>
</reference>
<sequence>MATETDNLNKLTQNLGNYLDQDQLEQVKKAYFFAANAHSGQFRVSGDPYVSHPLAVAEILGKLKMDQDCLSAAMLHDVIEDSGIPKTFLKKEFNKEVANLVDGVSKLDKVELTSKKDLQAESFQKMVLAMSEDIRVIVVKLADRLHNMRTIKFLSKEKKLRIANETIEIYAPIAHRLGMHQIYRELEDLAFEILYPLRFRVIEEAVKRNTRGRKKILSKVETSIDQKLQEQDLDCVISSRRKHFYGIYKKMKRQSKTLKEVLDVYALKITTSNVMDCYKALGVIHNAFNPIEGRFKDYIAIPKSNSYQSLHTGIITFEGLPVEIQIRTSEMDELAEFGIAAHWVYKSGAKDNPVQARARRWVNGLMEINARSEDASDFVEVIKTGLVSNEVYVFTPQGDIIDLPKDSTPIDFAFALHSDIGLHCSGCRINKNLAPLSVPLESGQTVEIITDKVPQTNPSWLDFIRTSRARSAIRHNLKSLKESESRKFGKRLLEQSLFPHQTKLRDVPKNKMKKLLTSLNYKSVRELLESIGSGKRSSLIVAQQIMQFLNEKENEEIQFSNLQITGAEGLVVTYSSCCRPIPGDHVIAHFSTSRGIVIHQERCKNILPIRHDPALCSPVQWEDALSGDFSVEIKIVAEDKAGILAEVSAVIAEYSTNIESIKSDPPAGNKVDLYILLAVADRNHLAKILRRLRRKDFVISATRIHSWEQRNATIPIIEEEINEDN</sequence>
<dbReference type="GO" id="GO:0042594">
    <property type="term" value="P:response to starvation"/>
    <property type="evidence" value="ECO:0007669"/>
    <property type="project" value="TreeGrafter"/>
</dbReference>
<dbReference type="InterPro" id="IPR003607">
    <property type="entry name" value="HD/PDEase_dom"/>
</dbReference>
<dbReference type="PANTHER" id="PTHR21262:SF36">
    <property type="entry name" value="BIFUNCTIONAL (P)PPGPP SYNTHASE_HYDROLASE SPOT"/>
    <property type="match status" value="1"/>
</dbReference>
<comment type="pathway">
    <text evidence="2">Purine metabolism; ppGpp biosynthesis; ppGpp from GDP: step 1/1.</text>
</comment>
<dbReference type="InterPro" id="IPR045600">
    <property type="entry name" value="RelA/SpoT_AH_RIS"/>
</dbReference>
<dbReference type="Pfam" id="PF02824">
    <property type="entry name" value="TGS"/>
    <property type="match status" value="1"/>
</dbReference>
<dbReference type="CDD" id="cd01668">
    <property type="entry name" value="TGS_RSH"/>
    <property type="match status" value="1"/>
</dbReference>
<accession>A0A937LC44</accession>
<dbReference type="SUPFAM" id="SSF81301">
    <property type="entry name" value="Nucleotidyltransferase"/>
    <property type="match status" value="1"/>
</dbReference>
<dbReference type="SUPFAM" id="SSF109604">
    <property type="entry name" value="HD-domain/PDEase-like"/>
    <property type="match status" value="1"/>
</dbReference>
<comment type="function">
    <text evidence="5">In eubacteria ppGpp (guanosine 3'-diphosphate 5'-diphosphate) is a mediator of the stringent response that coordinates a variety of cellular activities in response to changes in nutritional abundance.</text>
</comment>
<dbReference type="CDD" id="cd00077">
    <property type="entry name" value="HDc"/>
    <property type="match status" value="1"/>
</dbReference>
<dbReference type="InterPro" id="IPR043519">
    <property type="entry name" value="NT_sf"/>
</dbReference>
<proteinExistence type="inferred from homology"/>
<dbReference type="Gene3D" id="1.10.3210.10">
    <property type="entry name" value="Hypothetical protein af1432"/>
    <property type="match status" value="1"/>
</dbReference>
<dbReference type="SMART" id="SM00954">
    <property type="entry name" value="RelA_SpoT"/>
    <property type="match status" value="1"/>
</dbReference>
<evidence type="ECO:0000259" key="6">
    <source>
        <dbReference type="PROSITE" id="PS51671"/>
    </source>
</evidence>
<evidence type="ECO:0000259" key="7">
    <source>
        <dbReference type="PROSITE" id="PS51831"/>
    </source>
</evidence>
<feature type="domain" description="HD" evidence="7">
    <location>
        <begin position="49"/>
        <end position="148"/>
    </location>
</feature>
<dbReference type="EMBL" id="JADHQC010000004">
    <property type="protein sequence ID" value="MBL6811546.1"/>
    <property type="molecule type" value="Genomic_DNA"/>
</dbReference>
<organism evidence="9 10">
    <name type="scientific">SAR86 cluster bacterium</name>
    <dbReference type="NCBI Taxonomy" id="2030880"/>
    <lineage>
        <taxon>Bacteria</taxon>
        <taxon>Pseudomonadati</taxon>
        <taxon>Pseudomonadota</taxon>
        <taxon>Gammaproteobacteria</taxon>
        <taxon>SAR86 cluster</taxon>
    </lineage>
</organism>
<dbReference type="InterPro" id="IPR002912">
    <property type="entry name" value="ACT_dom"/>
</dbReference>
<evidence type="ECO:0000256" key="1">
    <source>
        <dbReference type="ARBA" id="ARBA00022801"/>
    </source>
</evidence>
<dbReference type="EC" id="3.1.7.2" evidence="3"/>
<dbReference type="GO" id="GO:0005886">
    <property type="term" value="C:plasma membrane"/>
    <property type="evidence" value="ECO:0007669"/>
    <property type="project" value="TreeGrafter"/>
</dbReference>
<dbReference type="FunFam" id="3.30.460.10:FF:000001">
    <property type="entry name" value="GTP pyrophosphokinase RelA"/>
    <property type="match status" value="1"/>
</dbReference>
<dbReference type="Pfam" id="PF04607">
    <property type="entry name" value="RelA_SpoT"/>
    <property type="match status" value="1"/>
</dbReference>
<dbReference type="PANTHER" id="PTHR21262">
    <property type="entry name" value="GUANOSINE-3',5'-BIS DIPHOSPHATE 3'-PYROPHOSPHOHYDROLASE"/>
    <property type="match status" value="1"/>
</dbReference>
<dbReference type="Gene3D" id="3.30.460.10">
    <property type="entry name" value="Beta Polymerase, domain 2"/>
    <property type="match status" value="1"/>
</dbReference>
<evidence type="ECO:0000313" key="10">
    <source>
        <dbReference type="Proteomes" id="UP000744438"/>
    </source>
</evidence>
<dbReference type="GO" id="GO:0008728">
    <property type="term" value="F:GTP diphosphokinase activity"/>
    <property type="evidence" value="ECO:0007669"/>
    <property type="project" value="TreeGrafter"/>
</dbReference>
<dbReference type="InterPro" id="IPR012675">
    <property type="entry name" value="Beta-grasp_dom_sf"/>
</dbReference>
<dbReference type="FunFam" id="3.10.20.30:FF:000002">
    <property type="entry name" value="GTP pyrophosphokinase (RelA/SpoT)"/>
    <property type="match status" value="1"/>
</dbReference>
<dbReference type="SUPFAM" id="SSF55021">
    <property type="entry name" value="ACT-like"/>
    <property type="match status" value="1"/>
</dbReference>
<evidence type="ECO:0000313" key="9">
    <source>
        <dbReference type="EMBL" id="MBL6811546.1"/>
    </source>
</evidence>
<dbReference type="Pfam" id="PF13291">
    <property type="entry name" value="ACT_4"/>
    <property type="match status" value="1"/>
</dbReference>
<dbReference type="CDD" id="cd04876">
    <property type="entry name" value="ACT_RelA-SpoT"/>
    <property type="match status" value="1"/>
</dbReference>
<dbReference type="Proteomes" id="UP000744438">
    <property type="component" value="Unassembled WGS sequence"/>
</dbReference>
<dbReference type="PROSITE" id="PS51671">
    <property type="entry name" value="ACT"/>
    <property type="match status" value="1"/>
</dbReference>
<dbReference type="InterPro" id="IPR033655">
    <property type="entry name" value="TGS_RelA/SpoT"/>
</dbReference>
<gene>
    <name evidence="9" type="ORF">ISQ63_01525</name>
</gene>
<dbReference type="PROSITE" id="PS51880">
    <property type="entry name" value="TGS"/>
    <property type="match status" value="1"/>
</dbReference>
<comment type="similarity">
    <text evidence="5">Belongs to the relA/spoT family.</text>
</comment>
<dbReference type="Gene3D" id="3.10.20.30">
    <property type="match status" value="1"/>
</dbReference>
<dbReference type="SUPFAM" id="SSF81271">
    <property type="entry name" value="TGS-like"/>
    <property type="match status" value="1"/>
</dbReference>
<dbReference type="InterPro" id="IPR007685">
    <property type="entry name" value="RelA_SpoT"/>
</dbReference>
<dbReference type="GO" id="GO:0008893">
    <property type="term" value="F:guanosine-3',5'-bis(diphosphate) 3'-diphosphatase activity"/>
    <property type="evidence" value="ECO:0007669"/>
    <property type="project" value="UniProtKB-EC"/>
</dbReference>
<dbReference type="FunFam" id="1.10.3210.10:FF:000001">
    <property type="entry name" value="GTP pyrophosphokinase RelA"/>
    <property type="match status" value="1"/>
</dbReference>